<dbReference type="SMART" id="SM00132">
    <property type="entry name" value="LIM"/>
    <property type="match status" value="4"/>
</dbReference>
<keyword evidence="9 15" id="KW-0862">Zinc</keyword>
<feature type="domain" description="LIM zinc-binding" evidence="16">
    <location>
        <begin position="159"/>
        <end position="220"/>
    </location>
</feature>
<keyword evidence="11" id="KW-0007">Acetylation</keyword>
<keyword evidence="10" id="KW-0832">Ubl conjugation</keyword>
<accession>A0A1S3RI22</accession>
<comment type="subcellular location">
    <subcellularLocation>
        <location evidence="1">Cytoplasm</location>
    </subcellularLocation>
</comment>
<evidence type="ECO:0000256" key="2">
    <source>
        <dbReference type="ARBA" id="ARBA00022473"/>
    </source>
</evidence>
<dbReference type="GO" id="GO:0008270">
    <property type="term" value="F:zinc ion binding"/>
    <property type="evidence" value="ECO:0007669"/>
    <property type="project" value="UniProtKB-KW"/>
</dbReference>
<dbReference type="PANTHER" id="PTHR47029">
    <property type="entry name" value="FOUR AND A HALF LIM DOMAINS PROTEIN 1"/>
    <property type="match status" value="1"/>
</dbReference>
<dbReference type="CDD" id="cd09344">
    <property type="entry name" value="LIM1_FHL1"/>
    <property type="match status" value="1"/>
</dbReference>
<dbReference type="FunFam" id="2.10.110.10:FF:000072">
    <property type="entry name" value="Four and a half LIM domains protein 1"/>
    <property type="match status" value="1"/>
</dbReference>
<keyword evidence="12 15" id="KW-0440">LIM domain</keyword>
<dbReference type="GO" id="GO:0007626">
    <property type="term" value="P:locomotory behavior"/>
    <property type="evidence" value="ECO:0007669"/>
    <property type="project" value="Ensembl"/>
</dbReference>
<dbReference type="AlphaFoldDB" id="A0A1S3RI22"/>
<dbReference type="Gene3D" id="2.10.110.10">
    <property type="entry name" value="Cysteine Rich Protein"/>
    <property type="match status" value="4"/>
</dbReference>
<evidence type="ECO:0000313" key="17">
    <source>
        <dbReference type="Proteomes" id="UP001652741"/>
    </source>
</evidence>
<dbReference type="CDD" id="cd09348">
    <property type="entry name" value="LIM4_FHL1"/>
    <property type="match status" value="1"/>
</dbReference>
<dbReference type="FunFam" id="2.10.110.10:FF:000013">
    <property type="entry name" value="Four and a half LIM domains 1"/>
    <property type="match status" value="1"/>
</dbReference>
<keyword evidence="7" id="KW-0863">Zinc-finger</keyword>
<keyword evidence="17" id="KW-1185">Reference proteome</keyword>
<proteinExistence type="predicted"/>
<evidence type="ECO:0000313" key="18">
    <source>
        <dbReference type="RefSeq" id="XP_014051497.1"/>
    </source>
</evidence>
<dbReference type="OMA" id="CANNCTE"/>
<evidence type="ECO:0000256" key="14">
    <source>
        <dbReference type="ARBA" id="ARBA00074675"/>
    </source>
</evidence>
<dbReference type="GO" id="GO:1990798">
    <property type="term" value="P:pancreas regeneration"/>
    <property type="evidence" value="ECO:0007669"/>
    <property type="project" value="Ensembl"/>
</dbReference>
<keyword evidence="2" id="KW-0217">Developmental protein</keyword>
<dbReference type="InterPro" id="IPR042997">
    <property type="entry name" value="Fhl1"/>
</dbReference>
<dbReference type="GO" id="GO:0030154">
    <property type="term" value="P:cell differentiation"/>
    <property type="evidence" value="ECO:0007669"/>
    <property type="project" value="UniProtKB-KW"/>
</dbReference>
<feature type="domain" description="LIM zinc-binding" evidence="16">
    <location>
        <begin position="279"/>
        <end position="339"/>
    </location>
</feature>
<dbReference type="Pfam" id="PF00412">
    <property type="entry name" value="LIM"/>
    <property type="match status" value="4"/>
</dbReference>
<evidence type="ECO:0000256" key="11">
    <source>
        <dbReference type="ARBA" id="ARBA00022990"/>
    </source>
</evidence>
<gene>
    <name evidence="18" type="primary">fhl1b</name>
</gene>
<evidence type="ECO:0000256" key="6">
    <source>
        <dbReference type="ARBA" id="ARBA00022737"/>
    </source>
</evidence>
<evidence type="ECO:0000256" key="9">
    <source>
        <dbReference type="ARBA" id="ARBA00022833"/>
    </source>
</evidence>
<keyword evidence="5 15" id="KW-0479">Metal-binding</keyword>
<name>A0A1S3RI22_SALSA</name>
<keyword evidence="8" id="KW-0221">Differentiation</keyword>
<dbReference type="PROSITE" id="PS50023">
    <property type="entry name" value="LIM_DOMAIN_2"/>
    <property type="match status" value="3"/>
</dbReference>
<dbReference type="FunFam" id="2.10.110.10:FF:000052">
    <property type="entry name" value="Four and a half LIM domains 1"/>
    <property type="match status" value="1"/>
</dbReference>
<dbReference type="CDD" id="cd09424">
    <property type="entry name" value="LIM2_FHL1"/>
    <property type="match status" value="1"/>
</dbReference>
<dbReference type="OrthoDB" id="1112565at2759"/>
<dbReference type="InterPro" id="IPR001781">
    <property type="entry name" value="Znf_LIM"/>
</dbReference>
<dbReference type="GO" id="GO:0007517">
    <property type="term" value="P:muscle organ development"/>
    <property type="evidence" value="ECO:0007669"/>
    <property type="project" value="InterPro"/>
</dbReference>
<dbReference type="STRING" id="8030.ENSSSAP00000087462"/>
<evidence type="ECO:0000256" key="7">
    <source>
        <dbReference type="ARBA" id="ARBA00022771"/>
    </source>
</evidence>
<comment type="function">
    <text evidence="13">May have an involvement in muscle development or hypertrophy. Isoform 2 binds to RBP-J and plays a negative regulatory role in the RBP-J-mediated transcription in mammalian systems.</text>
</comment>
<evidence type="ECO:0000256" key="3">
    <source>
        <dbReference type="ARBA" id="ARBA00022490"/>
    </source>
</evidence>
<keyword evidence="6" id="KW-0677">Repeat</keyword>
<dbReference type="Proteomes" id="UP001652741">
    <property type="component" value="Chromosome ssa04"/>
</dbReference>
<evidence type="ECO:0000256" key="5">
    <source>
        <dbReference type="ARBA" id="ARBA00022723"/>
    </source>
</evidence>
<keyword evidence="4" id="KW-1017">Isopeptide bond</keyword>
<dbReference type="KEGG" id="sasa:106602962"/>
<dbReference type="SUPFAM" id="SSF57716">
    <property type="entry name" value="Glucocorticoid receptor-like (DNA-binding domain)"/>
    <property type="match status" value="5"/>
</dbReference>
<dbReference type="GO" id="GO:0005737">
    <property type="term" value="C:cytoplasm"/>
    <property type="evidence" value="ECO:0007669"/>
    <property type="project" value="UniProtKB-SubCell"/>
</dbReference>
<evidence type="ECO:0000256" key="12">
    <source>
        <dbReference type="ARBA" id="ARBA00023038"/>
    </source>
</evidence>
<evidence type="ECO:0000256" key="4">
    <source>
        <dbReference type="ARBA" id="ARBA00022499"/>
    </source>
</evidence>
<evidence type="ECO:0000256" key="13">
    <source>
        <dbReference type="ARBA" id="ARBA00059927"/>
    </source>
</evidence>
<dbReference type="PROSITE" id="PS00478">
    <property type="entry name" value="LIM_DOMAIN_1"/>
    <property type="match status" value="4"/>
</dbReference>
<protein>
    <recommendedName>
        <fullName evidence="14">Four and a half LIM domains protein 1</fullName>
    </recommendedName>
</protein>
<dbReference type="GO" id="GO:0001889">
    <property type="term" value="P:liver development"/>
    <property type="evidence" value="ECO:0007669"/>
    <property type="project" value="Ensembl"/>
</dbReference>
<keyword evidence="3" id="KW-0963">Cytoplasm</keyword>
<organism evidence="17 18">
    <name type="scientific">Salmo salar</name>
    <name type="common">Atlantic salmon</name>
    <dbReference type="NCBI Taxonomy" id="8030"/>
    <lineage>
        <taxon>Eukaryota</taxon>
        <taxon>Metazoa</taxon>
        <taxon>Chordata</taxon>
        <taxon>Craniata</taxon>
        <taxon>Vertebrata</taxon>
        <taxon>Euteleostomi</taxon>
        <taxon>Actinopterygii</taxon>
        <taxon>Neopterygii</taxon>
        <taxon>Teleostei</taxon>
        <taxon>Protacanthopterygii</taxon>
        <taxon>Salmoniformes</taxon>
        <taxon>Salmonidae</taxon>
        <taxon>Salmoninae</taxon>
        <taxon>Salmo</taxon>
    </lineage>
</organism>
<evidence type="ECO:0000256" key="15">
    <source>
        <dbReference type="PROSITE-ProRule" id="PRU00125"/>
    </source>
</evidence>
<dbReference type="FunFam" id="2.10.110.10:FF:000050">
    <property type="entry name" value="Four and a half LIM domains protein 1"/>
    <property type="match status" value="1"/>
</dbReference>
<dbReference type="GO" id="GO:0044325">
    <property type="term" value="F:transmembrane transporter binding"/>
    <property type="evidence" value="ECO:0007669"/>
    <property type="project" value="TreeGrafter"/>
</dbReference>
<feature type="domain" description="LIM zinc-binding" evidence="16">
    <location>
        <begin position="98"/>
        <end position="158"/>
    </location>
</feature>
<evidence type="ECO:0000259" key="16">
    <source>
        <dbReference type="PROSITE" id="PS50023"/>
    </source>
</evidence>
<dbReference type="GO" id="GO:0055074">
    <property type="term" value="P:calcium ion homeostasis"/>
    <property type="evidence" value="ECO:0007669"/>
    <property type="project" value="Ensembl"/>
</dbReference>
<dbReference type="PANTHER" id="PTHR47029:SF2">
    <property type="entry name" value="FOUR AND A HALF LIM DOMAINS PROTEIN 1"/>
    <property type="match status" value="1"/>
</dbReference>
<evidence type="ECO:0000256" key="10">
    <source>
        <dbReference type="ARBA" id="ARBA00022843"/>
    </source>
</evidence>
<dbReference type="PaxDb" id="8030-ENSSSAP00000087462"/>
<dbReference type="RefSeq" id="XP_014051497.1">
    <property type="nucleotide sequence ID" value="XM_014196022.2"/>
</dbReference>
<reference evidence="18" key="1">
    <citation type="submission" date="2025-08" db="UniProtKB">
        <authorList>
            <consortium name="RefSeq"/>
        </authorList>
    </citation>
    <scope>IDENTIFICATION</scope>
</reference>
<dbReference type="GO" id="GO:0031018">
    <property type="term" value="P:endocrine pancreas development"/>
    <property type="evidence" value="ECO:0007669"/>
    <property type="project" value="Ensembl"/>
</dbReference>
<evidence type="ECO:0000256" key="1">
    <source>
        <dbReference type="ARBA" id="ARBA00004496"/>
    </source>
</evidence>
<dbReference type="Bgee" id="ENSSSAG00000069744">
    <property type="expression patterns" value="Expressed in midgut and 24 other cell types or tissues"/>
</dbReference>
<sequence>MIYYPISCLQRGLHFFVGTLYSSGLYPVQKNWRLCRSGSACASHITLFEFGVCYSAVDVAMTDSMNCKYCREDLSGKKYVKQEEKPVCVRCHDKFCANNCTECRRPIGIDSKELQHKGRYWHADCFRCYKCYKPLAKESFSAKDDRIMCGKCSSREDAPRCHACYKAILAGSENVEYKGNVWHEDCFTCYQCKKPIRSQSFLTKGTDIYCGPCHEKKFAKTCVSCKQTITSGGVNYQEQPWHSECFVCSSCRKPLSGTRFTSHEEKAFCVDCYKTTVAKKCNGCQNPITGFGKATNVVNYEGSSWHEHCFNCKKCSLSLANKRFVANGGNIFCSDCAKV</sequence>
<evidence type="ECO:0000256" key="8">
    <source>
        <dbReference type="ARBA" id="ARBA00022782"/>
    </source>
</evidence>